<dbReference type="InterPro" id="IPR010918">
    <property type="entry name" value="PurM-like_C_dom"/>
</dbReference>
<dbReference type="EMBL" id="KV895569">
    <property type="protein sequence ID" value="OON17296.1"/>
    <property type="molecule type" value="Genomic_DNA"/>
</dbReference>
<dbReference type="GO" id="GO:0005524">
    <property type="term" value="F:ATP binding"/>
    <property type="evidence" value="ECO:0007669"/>
    <property type="project" value="UniProtKB-KW"/>
</dbReference>
<keyword evidence="4" id="KW-0067">ATP-binding</keyword>
<proteinExistence type="predicted"/>
<reference evidence="8 9" key="1">
    <citation type="submission" date="2015-03" db="EMBL/GenBank/DDBJ databases">
        <title>Draft genome of the nematode, Opisthorchis viverrini.</title>
        <authorList>
            <person name="Mitreva M."/>
        </authorList>
    </citation>
    <scope>NUCLEOTIDE SEQUENCE [LARGE SCALE GENOMIC DNA]</scope>
    <source>
        <strain evidence="8">Khon Kaen</strain>
    </source>
</reference>
<keyword evidence="3 8" id="KW-0418">Kinase</keyword>
<keyword evidence="9" id="KW-1185">Reference proteome</keyword>
<dbReference type="GO" id="GO:0005737">
    <property type="term" value="C:cytoplasm"/>
    <property type="evidence" value="ECO:0007669"/>
    <property type="project" value="TreeGrafter"/>
</dbReference>
<dbReference type="AlphaFoldDB" id="A0A1S8WS45"/>
<feature type="non-terminal residue" evidence="8">
    <location>
        <position position="337"/>
    </location>
</feature>
<dbReference type="InterPro" id="IPR036676">
    <property type="entry name" value="PurM-like_C_sf"/>
</dbReference>
<dbReference type="SUPFAM" id="SSF56042">
    <property type="entry name" value="PurM C-terminal domain-like"/>
    <property type="match status" value="1"/>
</dbReference>
<feature type="domain" description="PurM-like C-terminal" evidence="7">
    <location>
        <begin position="140"/>
        <end position="312"/>
    </location>
</feature>
<dbReference type="FunFam" id="3.90.650.10:FF:000010">
    <property type="entry name" value="Selenide, water dikinase"/>
    <property type="match status" value="1"/>
</dbReference>
<evidence type="ECO:0000313" key="8">
    <source>
        <dbReference type="EMBL" id="OON17296.1"/>
    </source>
</evidence>
<dbReference type="GO" id="GO:0004756">
    <property type="term" value="F:selenide, water dikinase activity"/>
    <property type="evidence" value="ECO:0007669"/>
    <property type="project" value="TreeGrafter"/>
</dbReference>
<organism evidence="8 9">
    <name type="scientific">Opisthorchis viverrini</name>
    <name type="common">Southeast Asian liver fluke</name>
    <dbReference type="NCBI Taxonomy" id="6198"/>
    <lineage>
        <taxon>Eukaryota</taxon>
        <taxon>Metazoa</taxon>
        <taxon>Spiralia</taxon>
        <taxon>Lophotrochozoa</taxon>
        <taxon>Platyhelminthes</taxon>
        <taxon>Trematoda</taxon>
        <taxon>Digenea</taxon>
        <taxon>Opisthorchiida</taxon>
        <taxon>Opisthorchiata</taxon>
        <taxon>Opisthorchiidae</taxon>
        <taxon>Opisthorchis</taxon>
    </lineage>
</organism>
<dbReference type="Gene3D" id="3.90.650.10">
    <property type="entry name" value="PurM-like C-terminal domain"/>
    <property type="match status" value="1"/>
</dbReference>
<evidence type="ECO:0000256" key="5">
    <source>
        <dbReference type="ARBA" id="ARBA00023266"/>
    </source>
</evidence>
<dbReference type="PANTHER" id="PTHR10256:SF0">
    <property type="entry name" value="INACTIVE SELENIDE, WATER DIKINASE-LIKE PROTEIN-RELATED"/>
    <property type="match status" value="1"/>
</dbReference>
<keyword evidence="2" id="KW-0547">Nucleotide-binding</keyword>
<sequence length="337" mass="36971">VELDSCVIPLRNDQKLIQTTDFFYPLIDDPYTMVRKYLLLTKCPFTQGWITCCNVLSDLYAMGVVDCDNMLLLLGVAQEMNSKEREVAIPALMQGFRDCAFEAGTFIRGGQTVLSPWLMVGGVATSVCSDVEFIMPNQAQEGDLLVLTKPLGTQVAVNIRQWMLDGHSFWTSNLCNAISMEQVQSLFHAATMSMARLNRTAARLMHKYGAHGCTDVTGFGLLGHADNLARFQTNPTIGFKLHSLPVLAHTLELSRLLNDRFKLTVGLCPETSGGLLVILPAAAATQYCEELKELEGSPAWVVGEVVQSDTKKAFLVESPTFIEVDHASIATRSSTNG</sequence>
<name>A0A1S8WS45_OPIVI</name>
<evidence type="ECO:0000256" key="4">
    <source>
        <dbReference type="ARBA" id="ARBA00022840"/>
    </source>
</evidence>
<evidence type="ECO:0000259" key="7">
    <source>
        <dbReference type="Pfam" id="PF02769"/>
    </source>
</evidence>
<evidence type="ECO:0000313" key="9">
    <source>
        <dbReference type="Proteomes" id="UP000243686"/>
    </source>
</evidence>
<dbReference type="GO" id="GO:0016260">
    <property type="term" value="P:selenocysteine biosynthetic process"/>
    <property type="evidence" value="ECO:0007669"/>
    <property type="project" value="TreeGrafter"/>
</dbReference>
<evidence type="ECO:0000259" key="6">
    <source>
        <dbReference type="Pfam" id="PF00586"/>
    </source>
</evidence>
<keyword evidence="1" id="KW-0808">Transferase</keyword>
<feature type="domain" description="PurM-like N-terminal" evidence="6">
    <location>
        <begin position="4"/>
        <end position="123"/>
    </location>
</feature>
<gene>
    <name evidence="8" type="ORF">X801_06866</name>
</gene>
<dbReference type="PANTHER" id="PTHR10256">
    <property type="entry name" value="SELENIDE, WATER DIKINASE"/>
    <property type="match status" value="1"/>
</dbReference>
<dbReference type="InterPro" id="IPR004536">
    <property type="entry name" value="SPS/SelD"/>
</dbReference>
<keyword evidence="5" id="KW-0711">Selenium</keyword>
<dbReference type="Pfam" id="PF00586">
    <property type="entry name" value="AIRS"/>
    <property type="match status" value="1"/>
</dbReference>
<accession>A0A1S8WS45</accession>
<dbReference type="NCBIfam" id="TIGR00476">
    <property type="entry name" value="selD"/>
    <property type="match status" value="1"/>
</dbReference>
<dbReference type="Gene3D" id="3.30.1330.10">
    <property type="entry name" value="PurM-like, N-terminal domain"/>
    <property type="match status" value="1"/>
</dbReference>
<evidence type="ECO:0000256" key="3">
    <source>
        <dbReference type="ARBA" id="ARBA00022777"/>
    </source>
</evidence>
<dbReference type="Proteomes" id="UP000243686">
    <property type="component" value="Unassembled WGS sequence"/>
</dbReference>
<dbReference type="SUPFAM" id="SSF55326">
    <property type="entry name" value="PurM N-terminal domain-like"/>
    <property type="match status" value="1"/>
</dbReference>
<dbReference type="InterPro" id="IPR036921">
    <property type="entry name" value="PurM-like_N_sf"/>
</dbReference>
<protein>
    <submittedName>
        <fullName evidence="8">Selenide, water dikinase</fullName>
    </submittedName>
</protein>
<feature type="non-terminal residue" evidence="8">
    <location>
        <position position="1"/>
    </location>
</feature>
<evidence type="ECO:0000256" key="1">
    <source>
        <dbReference type="ARBA" id="ARBA00022679"/>
    </source>
</evidence>
<dbReference type="InterPro" id="IPR016188">
    <property type="entry name" value="PurM-like_N"/>
</dbReference>
<dbReference type="Pfam" id="PF02769">
    <property type="entry name" value="AIRS_C"/>
    <property type="match status" value="1"/>
</dbReference>
<evidence type="ECO:0000256" key="2">
    <source>
        <dbReference type="ARBA" id="ARBA00022741"/>
    </source>
</evidence>
<dbReference type="PIRSF" id="PIRSF036407">
    <property type="entry name" value="Selenphspht_syn"/>
    <property type="match status" value="1"/>
</dbReference>